<comment type="caution">
    <text evidence="5">The sequence shown here is derived from an EMBL/GenBank/DDBJ whole genome shotgun (WGS) entry which is preliminary data.</text>
</comment>
<dbReference type="InterPro" id="IPR002104">
    <property type="entry name" value="Integrase_catalytic"/>
</dbReference>
<evidence type="ECO:0000256" key="1">
    <source>
        <dbReference type="ARBA" id="ARBA00008857"/>
    </source>
</evidence>
<dbReference type="InterPro" id="IPR011010">
    <property type="entry name" value="DNA_brk_join_enz"/>
</dbReference>
<accession>A0A512B8H7</accession>
<dbReference type="GO" id="GO:0003677">
    <property type="term" value="F:DNA binding"/>
    <property type="evidence" value="ECO:0007669"/>
    <property type="project" value="UniProtKB-KW"/>
</dbReference>
<dbReference type="EMBL" id="BJYT01000002">
    <property type="protein sequence ID" value="GEO08266.1"/>
    <property type="molecule type" value="Genomic_DNA"/>
</dbReference>
<feature type="domain" description="Tyr recombinase" evidence="4">
    <location>
        <begin position="186"/>
        <end position="378"/>
    </location>
</feature>
<dbReference type="Gene3D" id="1.10.150.130">
    <property type="match status" value="1"/>
</dbReference>
<dbReference type="SUPFAM" id="SSF56349">
    <property type="entry name" value="DNA breaking-rejoining enzymes"/>
    <property type="match status" value="1"/>
</dbReference>
<evidence type="ECO:0000313" key="6">
    <source>
        <dbReference type="Proteomes" id="UP000321513"/>
    </source>
</evidence>
<keyword evidence="6" id="KW-1185">Reference proteome</keyword>
<dbReference type="Pfam" id="PF13102">
    <property type="entry name" value="Phage_int_SAM_5"/>
    <property type="match status" value="1"/>
</dbReference>
<gene>
    <name evidence="5" type="ORF">SAE01_07620</name>
</gene>
<dbReference type="GO" id="GO:0006310">
    <property type="term" value="P:DNA recombination"/>
    <property type="evidence" value="ECO:0007669"/>
    <property type="project" value="UniProtKB-KW"/>
</dbReference>
<reference evidence="5 6" key="1">
    <citation type="submission" date="2019-07" db="EMBL/GenBank/DDBJ databases">
        <title>Whole genome shotgun sequence of Segetibacter aerophilus NBRC 106135.</title>
        <authorList>
            <person name="Hosoyama A."/>
            <person name="Uohara A."/>
            <person name="Ohji S."/>
            <person name="Ichikawa N."/>
        </authorList>
    </citation>
    <scope>NUCLEOTIDE SEQUENCE [LARGE SCALE GENOMIC DNA]</scope>
    <source>
        <strain evidence="5 6">NBRC 106135</strain>
    </source>
</reference>
<dbReference type="InterPro" id="IPR013762">
    <property type="entry name" value="Integrase-like_cat_sf"/>
</dbReference>
<dbReference type="InterPro" id="IPR010998">
    <property type="entry name" value="Integrase_recombinase_N"/>
</dbReference>
<name>A0A512B8H7_9BACT</name>
<dbReference type="GO" id="GO:0015074">
    <property type="term" value="P:DNA integration"/>
    <property type="evidence" value="ECO:0007669"/>
    <property type="project" value="InterPro"/>
</dbReference>
<protein>
    <submittedName>
        <fullName evidence="5">Integrase</fullName>
    </submittedName>
</protein>
<dbReference type="InterPro" id="IPR025269">
    <property type="entry name" value="SAM-like_dom"/>
</dbReference>
<evidence type="ECO:0000256" key="3">
    <source>
        <dbReference type="ARBA" id="ARBA00023172"/>
    </source>
</evidence>
<dbReference type="Proteomes" id="UP000321513">
    <property type="component" value="Unassembled WGS sequence"/>
</dbReference>
<evidence type="ECO:0000313" key="5">
    <source>
        <dbReference type="EMBL" id="GEO08266.1"/>
    </source>
</evidence>
<dbReference type="InterPro" id="IPR050090">
    <property type="entry name" value="Tyrosine_recombinase_XerCD"/>
</dbReference>
<evidence type="ECO:0000259" key="4">
    <source>
        <dbReference type="PROSITE" id="PS51898"/>
    </source>
</evidence>
<keyword evidence="3" id="KW-0233">DNA recombination</keyword>
<organism evidence="5 6">
    <name type="scientific">Segetibacter aerophilus</name>
    <dbReference type="NCBI Taxonomy" id="670293"/>
    <lineage>
        <taxon>Bacteria</taxon>
        <taxon>Pseudomonadati</taxon>
        <taxon>Bacteroidota</taxon>
        <taxon>Chitinophagia</taxon>
        <taxon>Chitinophagales</taxon>
        <taxon>Chitinophagaceae</taxon>
        <taxon>Segetibacter</taxon>
    </lineage>
</organism>
<dbReference type="Gene3D" id="1.10.443.10">
    <property type="entry name" value="Intergrase catalytic core"/>
    <property type="match status" value="1"/>
</dbReference>
<comment type="similarity">
    <text evidence="1">Belongs to the 'phage' integrase family.</text>
</comment>
<keyword evidence="2" id="KW-0238">DNA-binding</keyword>
<dbReference type="AlphaFoldDB" id="A0A512B8H7"/>
<dbReference type="PANTHER" id="PTHR30349">
    <property type="entry name" value="PHAGE INTEGRASE-RELATED"/>
    <property type="match status" value="1"/>
</dbReference>
<proteinExistence type="inferred from homology"/>
<dbReference type="PANTHER" id="PTHR30349:SF64">
    <property type="entry name" value="PROPHAGE INTEGRASE INTD-RELATED"/>
    <property type="match status" value="1"/>
</dbReference>
<sequence length="393" mass="45404">MLTVNLQAKQFRISLKLRSTKEDFDKAISSARALNTETKFLRTEINEYVTKAETILERLINPSQESFSRLFKSNTDLLTSTKTSITPFFQMKILELHKEERFSQKVNSKLALSSLLKYKAVIYFEEIDVKFLKGYTEFMVNSGKTITTANFYLRALRTVFADVVKSGIVAEKYFPFRGYIMSSRVRSKSVLYPEQLKALLNYPTVGKRETRAKAYFFFCYLTNGCNFRDVAMLKWKNVQGNMIIFVRHKTRHTTQSEKEIKVYMHDLSKEIIKKWGNVSTKPDEYIFPVCKKGMTEEQMNKAIIRYKRISNKFLAPIGKKLGFEVHLCLNLARHSFATKMKIDGVAVTAISDALGHTTTTTTEHYMKSLPDEYIKEMSSNLLKFAPADKLLVI</sequence>
<dbReference type="PROSITE" id="PS51898">
    <property type="entry name" value="TYR_RECOMBINASE"/>
    <property type="match status" value="1"/>
</dbReference>
<evidence type="ECO:0000256" key="2">
    <source>
        <dbReference type="ARBA" id="ARBA00023125"/>
    </source>
</evidence>
<dbReference type="Pfam" id="PF00589">
    <property type="entry name" value="Phage_integrase"/>
    <property type="match status" value="1"/>
</dbReference>